<sequence>MSETQPAAPQPATVPSATGWPAELMTALELDGVHPEFAWLERLARNAADASGDDGDAAATAFIAGYAAGLAEGSNQASFDRAHRASLRRIERLLDRPTP</sequence>
<feature type="domain" description="DUF6457" evidence="1">
    <location>
        <begin position="17"/>
        <end position="96"/>
    </location>
</feature>
<dbReference type="EMBL" id="JBHSEN010000002">
    <property type="protein sequence ID" value="MFC4430919.1"/>
    <property type="molecule type" value="Genomic_DNA"/>
</dbReference>
<gene>
    <name evidence="2" type="ORF">ACFO0K_14690</name>
</gene>
<dbReference type="RefSeq" id="WP_344225647.1">
    <property type="nucleotide sequence ID" value="NZ_BAAALH010000001.1"/>
</dbReference>
<proteinExistence type="predicted"/>
<reference evidence="3" key="1">
    <citation type="journal article" date="2019" name="Int. J. Syst. Evol. Microbiol.">
        <title>The Global Catalogue of Microorganisms (GCM) 10K type strain sequencing project: providing services to taxonomists for standard genome sequencing and annotation.</title>
        <authorList>
            <consortium name="The Broad Institute Genomics Platform"/>
            <consortium name="The Broad Institute Genome Sequencing Center for Infectious Disease"/>
            <person name="Wu L."/>
            <person name="Ma J."/>
        </authorList>
    </citation>
    <scope>NUCLEOTIDE SEQUENCE [LARGE SCALE GENOMIC DNA]</scope>
    <source>
        <strain evidence="3">CGMCC 1.12125</strain>
    </source>
</reference>
<organism evidence="2 3">
    <name type="scientific">Citricoccus alkalitolerans</name>
    <dbReference type="NCBI Taxonomy" id="246603"/>
    <lineage>
        <taxon>Bacteria</taxon>
        <taxon>Bacillati</taxon>
        <taxon>Actinomycetota</taxon>
        <taxon>Actinomycetes</taxon>
        <taxon>Micrococcales</taxon>
        <taxon>Micrococcaceae</taxon>
        <taxon>Citricoccus</taxon>
    </lineage>
</organism>
<name>A0ABV8Y1A7_9MICC</name>
<dbReference type="InterPro" id="IPR045598">
    <property type="entry name" value="DUF6457"/>
</dbReference>
<dbReference type="Proteomes" id="UP001595965">
    <property type="component" value="Unassembled WGS sequence"/>
</dbReference>
<dbReference type="Pfam" id="PF20058">
    <property type="entry name" value="DUF6457"/>
    <property type="match status" value="1"/>
</dbReference>
<accession>A0ABV8Y1A7</accession>
<comment type="caution">
    <text evidence="2">The sequence shown here is derived from an EMBL/GenBank/DDBJ whole genome shotgun (WGS) entry which is preliminary data.</text>
</comment>
<keyword evidence="3" id="KW-1185">Reference proteome</keyword>
<evidence type="ECO:0000313" key="3">
    <source>
        <dbReference type="Proteomes" id="UP001595965"/>
    </source>
</evidence>
<protein>
    <submittedName>
        <fullName evidence="2">DUF6457 domain-containing protein</fullName>
    </submittedName>
</protein>
<evidence type="ECO:0000259" key="1">
    <source>
        <dbReference type="Pfam" id="PF20058"/>
    </source>
</evidence>
<evidence type="ECO:0000313" key="2">
    <source>
        <dbReference type="EMBL" id="MFC4430919.1"/>
    </source>
</evidence>